<dbReference type="EMBL" id="KB445556">
    <property type="protein sequence ID" value="EMC95608.1"/>
    <property type="molecule type" value="Genomic_DNA"/>
</dbReference>
<dbReference type="RefSeq" id="XP_007677065.1">
    <property type="nucleotide sequence ID" value="XM_007678875.1"/>
</dbReference>
<accession>M2MVM0</accession>
<evidence type="ECO:0000313" key="2">
    <source>
        <dbReference type="EMBL" id="EMC95608.1"/>
    </source>
</evidence>
<dbReference type="Pfam" id="PF13847">
    <property type="entry name" value="Methyltransf_31"/>
    <property type="match status" value="1"/>
</dbReference>
<dbReference type="KEGG" id="bcom:BAUCODRAFT_148500"/>
<dbReference type="OrthoDB" id="6329284at2759"/>
<protein>
    <recommendedName>
        <fullName evidence="1">Methyltransferase domain-containing protein</fullName>
    </recommendedName>
</protein>
<dbReference type="CDD" id="cd02440">
    <property type="entry name" value="AdoMet_MTases"/>
    <property type="match status" value="1"/>
</dbReference>
<dbReference type="PANTHER" id="PTHR43861:SF1">
    <property type="entry name" value="TRANS-ACONITATE 2-METHYLTRANSFERASE"/>
    <property type="match status" value="1"/>
</dbReference>
<dbReference type="HOGENOM" id="CLU_049749_2_1_1"/>
<dbReference type="InterPro" id="IPR025714">
    <property type="entry name" value="Methyltranfer_dom"/>
</dbReference>
<dbReference type="InterPro" id="IPR029063">
    <property type="entry name" value="SAM-dependent_MTases_sf"/>
</dbReference>
<evidence type="ECO:0000259" key="1">
    <source>
        <dbReference type="Pfam" id="PF13847"/>
    </source>
</evidence>
<evidence type="ECO:0000313" key="3">
    <source>
        <dbReference type="Proteomes" id="UP000011761"/>
    </source>
</evidence>
<organism evidence="2 3">
    <name type="scientific">Baudoinia panamericana (strain UAMH 10762)</name>
    <name type="common">Angels' share fungus</name>
    <name type="synonym">Baudoinia compniacensis (strain UAMH 10762)</name>
    <dbReference type="NCBI Taxonomy" id="717646"/>
    <lineage>
        <taxon>Eukaryota</taxon>
        <taxon>Fungi</taxon>
        <taxon>Dikarya</taxon>
        <taxon>Ascomycota</taxon>
        <taxon>Pezizomycotina</taxon>
        <taxon>Dothideomycetes</taxon>
        <taxon>Dothideomycetidae</taxon>
        <taxon>Mycosphaerellales</taxon>
        <taxon>Teratosphaeriaceae</taxon>
        <taxon>Baudoinia</taxon>
    </lineage>
</organism>
<gene>
    <name evidence="2" type="ORF">BAUCODRAFT_148500</name>
</gene>
<dbReference type="PANTHER" id="PTHR43861">
    <property type="entry name" value="TRANS-ACONITATE 2-METHYLTRANSFERASE-RELATED"/>
    <property type="match status" value="1"/>
</dbReference>
<dbReference type="AlphaFoldDB" id="M2MVM0"/>
<sequence>MTANYINIIQYNNQEGTLQAANANNRRAWDAIADWWEKNQTGKSGTDDGNDMFTQCLIPEVESLADWKEGETVLDLGAGSGIICRRFARKGAEVTGLDYSEPMLVKARNRTLSDNLVVNYGYIDLMDYDNMRSYAEKHSPFDIITISTTLKSLPSLQPLARALPLLLAPNGRVVIVDLHPAFSKPAGHRGMEIFEDPTTGKQQLQTYIKVMRYLDIPPSQSEAVRGQPEPLTVYHRPFWSLFEPFFQAGLVMDAMREPAFKTEGGDPEHAQSYHNFPQTPMLLAFRLKHSGCPDKVSARRREVFGGP</sequence>
<dbReference type="Proteomes" id="UP000011761">
    <property type="component" value="Unassembled WGS sequence"/>
</dbReference>
<feature type="domain" description="Methyltransferase" evidence="1">
    <location>
        <begin position="68"/>
        <end position="179"/>
    </location>
</feature>
<dbReference type="SUPFAM" id="SSF53335">
    <property type="entry name" value="S-adenosyl-L-methionine-dependent methyltransferases"/>
    <property type="match status" value="1"/>
</dbReference>
<keyword evidence="3" id="KW-1185">Reference proteome</keyword>
<reference evidence="2 3" key="1">
    <citation type="journal article" date="2012" name="PLoS Pathog.">
        <title>Diverse lifestyles and strategies of plant pathogenesis encoded in the genomes of eighteen Dothideomycetes fungi.</title>
        <authorList>
            <person name="Ohm R.A."/>
            <person name="Feau N."/>
            <person name="Henrissat B."/>
            <person name="Schoch C.L."/>
            <person name="Horwitz B.A."/>
            <person name="Barry K.W."/>
            <person name="Condon B.J."/>
            <person name="Copeland A.C."/>
            <person name="Dhillon B."/>
            <person name="Glaser F."/>
            <person name="Hesse C.N."/>
            <person name="Kosti I."/>
            <person name="LaButti K."/>
            <person name="Lindquist E.A."/>
            <person name="Lucas S."/>
            <person name="Salamov A.A."/>
            <person name="Bradshaw R.E."/>
            <person name="Ciuffetti L."/>
            <person name="Hamelin R.C."/>
            <person name="Kema G.H.J."/>
            <person name="Lawrence C."/>
            <person name="Scott J.A."/>
            <person name="Spatafora J.W."/>
            <person name="Turgeon B.G."/>
            <person name="de Wit P.J.G.M."/>
            <person name="Zhong S."/>
            <person name="Goodwin S.B."/>
            <person name="Grigoriev I.V."/>
        </authorList>
    </citation>
    <scope>NUCLEOTIDE SEQUENCE [LARGE SCALE GENOMIC DNA]</scope>
    <source>
        <strain evidence="2 3">UAMH 10762</strain>
    </source>
</reference>
<name>M2MVM0_BAUPA</name>
<dbReference type="GeneID" id="19108860"/>
<dbReference type="OMA" id="FDVITMN"/>
<proteinExistence type="predicted"/>
<dbReference type="Gene3D" id="3.40.50.150">
    <property type="entry name" value="Vaccinia Virus protein VP39"/>
    <property type="match status" value="1"/>
</dbReference>
<dbReference type="eggNOG" id="ENOG502SNAE">
    <property type="taxonomic scope" value="Eukaryota"/>
</dbReference>